<evidence type="ECO:0000313" key="2">
    <source>
        <dbReference type="EMBL" id="MZU09618.1"/>
    </source>
</evidence>
<gene>
    <name evidence="1" type="ORF">GUA24_10660</name>
    <name evidence="2" type="ORF">GUA24_11935</name>
</gene>
<evidence type="ECO:0000313" key="1">
    <source>
        <dbReference type="EMBL" id="MZU09398.1"/>
    </source>
</evidence>
<organism evidence="2 3">
    <name type="scientific">Bifidobacterium longum</name>
    <dbReference type="NCBI Taxonomy" id="216816"/>
    <lineage>
        <taxon>Bacteria</taxon>
        <taxon>Bacillati</taxon>
        <taxon>Actinomycetota</taxon>
        <taxon>Actinomycetes</taxon>
        <taxon>Bifidobacteriales</taxon>
        <taxon>Bifidobacteriaceae</taxon>
        <taxon>Bifidobacterium</taxon>
    </lineage>
</organism>
<dbReference type="EMBL" id="WXDR01000048">
    <property type="protein sequence ID" value="MZU09398.1"/>
    <property type="molecule type" value="Genomic_DNA"/>
</dbReference>
<comment type="caution">
    <text evidence="2">The sequence shown here is derived from an EMBL/GenBank/DDBJ whole genome shotgun (WGS) entry which is preliminary data.</text>
</comment>
<protein>
    <submittedName>
        <fullName evidence="2">Lactococcin immunity protein</fullName>
    </submittedName>
</protein>
<reference evidence="2" key="1">
    <citation type="journal article" date="2019" name="Nat. Med.">
        <title>A library of human gut bacterial isolates paired with longitudinal multiomics data enables mechanistic microbiome research.</title>
        <authorList>
            <person name="Poyet M."/>
            <person name="Groussin M."/>
            <person name="Gibbons S.M."/>
            <person name="Avila-Pacheco J."/>
            <person name="Jiang X."/>
            <person name="Kearney S.M."/>
            <person name="Perrotta A.R."/>
            <person name="Berdy B."/>
            <person name="Zhao S."/>
            <person name="Lieberman T.D."/>
            <person name="Swanson P.K."/>
            <person name="Smith M."/>
            <person name="Roesemann S."/>
            <person name="Alexander J.E."/>
            <person name="Rich S.A."/>
            <person name="Livny J."/>
            <person name="Vlamakis H."/>
            <person name="Clish C."/>
            <person name="Bullock K."/>
            <person name="Deik A."/>
            <person name="Scott J."/>
            <person name="Pierce K.A."/>
            <person name="Xavier R.J."/>
            <person name="Alm E.J."/>
        </authorList>
    </citation>
    <scope>NUCLEOTIDE SEQUENCE</scope>
    <source>
        <strain evidence="2">BIOML-A409</strain>
    </source>
</reference>
<dbReference type="AlphaFoldDB" id="A0A6B1XEA8"/>
<dbReference type="Proteomes" id="UP000638311">
    <property type="component" value="Unassembled WGS sequence"/>
</dbReference>
<sequence>MSFFKNNTKRIPTEVKLLTDI</sequence>
<name>A0A6B1XEA8_BIFLN</name>
<proteinExistence type="predicted"/>
<feature type="non-terminal residue" evidence="2">
    <location>
        <position position="21"/>
    </location>
</feature>
<accession>A0A6B1XEA8</accession>
<dbReference type="EMBL" id="WXDR01000108">
    <property type="protein sequence ID" value="MZU09618.1"/>
    <property type="molecule type" value="Genomic_DNA"/>
</dbReference>
<evidence type="ECO:0000313" key="3">
    <source>
        <dbReference type="Proteomes" id="UP000638311"/>
    </source>
</evidence>